<dbReference type="OrthoDB" id="2970561at2"/>
<name>A0A4Y9ABI1_9BACI</name>
<keyword evidence="2" id="KW-1185">Reference proteome</keyword>
<dbReference type="RefSeq" id="WP_135109817.1">
    <property type="nucleotide sequence ID" value="NZ_SRHY01000010.1"/>
</dbReference>
<dbReference type="EMBL" id="SRHY01000010">
    <property type="protein sequence ID" value="TFJ93146.1"/>
    <property type="molecule type" value="Genomic_DNA"/>
</dbReference>
<evidence type="ECO:0000313" key="2">
    <source>
        <dbReference type="Proteomes" id="UP000298484"/>
    </source>
</evidence>
<evidence type="ECO:0000313" key="1">
    <source>
        <dbReference type="EMBL" id="TFJ93146.1"/>
    </source>
</evidence>
<gene>
    <name evidence="1" type="ORF">E4U82_08750</name>
</gene>
<proteinExistence type="predicted"/>
<protein>
    <submittedName>
        <fullName evidence="1">Uncharacterized protein</fullName>
    </submittedName>
</protein>
<dbReference type="AlphaFoldDB" id="A0A4Y9ABI1"/>
<comment type="caution">
    <text evidence="1">The sequence shown here is derived from an EMBL/GenBank/DDBJ whole genome shotgun (WGS) entry which is preliminary data.</text>
</comment>
<reference evidence="1 2" key="1">
    <citation type="submission" date="2019-03" db="EMBL/GenBank/DDBJ databases">
        <title>Genome sequence of Lentibacillus salicampi ATCC BAA-719.</title>
        <authorList>
            <person name="Maclea K.S."/>
            <person name="Simoes Junior M."/>
        </authorList>
    </citation>
    <scope>NUCLEOTIDE SEQUENCE [LARGE SCALE GENOMIC DNA]</scope>
    <source>
        <strain evidence="1 2">ATCC BAA-719</strain>
    </source>
</reference>
<dbReference type="Proteomes" id="UP000298484">
    <property type="component" value="Unassembled WGS sequence"/>
</dbReference>
<accession>A0A4Y9ABI1</accession>
<sequence>MQVINKSDDKTLVIHAGYSEAHLMREALSLYRLRMEALNGKNSEEEKMIGELLHDLMNPDPEKTMTE</sequence>
<organism evidence="1 2">
    <name type="scientific">Lentibacillus salicampi</name>
    <dbReference type="NCBI Taxonomy" id="175306"/>
    <lineage>
        <taxon>Bacteria</taxon>
        <taxon>Bacillati</taxon>
        <taxon>Bacillota</taxon>
        <taxon>Bacilli</taxon>
        <taxon>Bacillales</taxon>
        <taxon>Bacillaceae</taxon>
        <taxon>Lentibacillus</taxon>
    </lineage>
</organism>